<comment type="caution">
    <text evidence="5">The sequence shown here is derived from an EMBL/GenBank/DDBJ whole genome shotgun (WGS) entry which is preliminary data.</text>
</comment>
<keyword evidence="1" id="KW-0677">Repeat</keyword>
<dbReference type="Pfam" id="PF01473">
    <property type="entry name" value="Choline_bind_1"/>
    <property type="match status" value="2"/>
</dbReference>
<evidence type="ECO:0000256" key="1">
    <source>
        <dbReference type="ARBA" id="ARBA00022737"/>
    </source>
</evidence>
<name>A0ABU1EJW3_9CLOT</name>
<protein>
    <submittedName>
        <fullName evidence="5">Cadherin-like beta sandwich domain-containing protein</fullName>
    </submittedName>
</protein>
<feature type="domain" description="Cadherin-like beta-sandwich-like" evidence="4">
    <location>
        <begin position="640"/>
        <end position="725"/>
    </location>
</feature>
<sequence>MGEKINKKRIISLFVALTCIFSLLPTSFGVKEVQAATAKADGGPTLDISAPEYALTVTGTKLDGNTIDTGVKVDSTKTIYNTQGRFKEFQINLPKYKQENITNNSQENASERIDTETITNIDRTIDIDSINKILKDQLNDIDVELEKTQNKSTTNEVTNGITVRNVPLGTNEVNYKITEKTTITVKETIYTIKYDENGKKYYEEKEKKDPVVTVDSIDSKSTPITIEHAENYAQGKIKKIDFESYVGSRDTYNPETDKNKVPFLYTKELLTTDTESFFTYEHIVNDQIQNLDYIINFEESFNLNGANVWMDGQKQDKITSDNNNLKGSLKKTDSKIMVIKMPNEESLGKNYSIKLKFTDENSNNDYTLRKLDIENKYNNDTITDATSYIGKKFKDVSIPGQPKRYEGNIYLDESAGKVKMTPSFGKNEGYVVKLSNHYLDEYGKVKIKQQDFDKFVSFNDSTSDKPNANVLYVDVYEGSDSSDQLGALLATYELTVVLKGKQSSFDFEFGNITLKEANGGNKEINFNSSIHKYDLYVTDPSQKIRITYKDGLEKTVARVKVNGIEESIQRYGSSEFDLSNSGGKQLTITVYKDGDLASDKYIFNIQGDSDDGGEEIPSAQNAYLSYLNFNTGELKKENGTSGFSRETLNYDLVVKPDTKVVDVTAIVDEPKANITEAKVVETGEIYNLTSGTKSQIPLQESGITTLQIVVTAENGKDKKMYTVVIKHDGRSNNADLKDIELNTGDYEFNSKHDTFKARVDQDVKSVKVKPIPVDENYSSITVDGEKFTGSPISISLKGQWKTEVDIVVVAEDKSTKKTYELTIYRTNDPLDDIKDPDDDDDDDDDDKNDAYYDESNKIWIDMSKYEEWGKVKGKYIYFDKRGRQVKDAWVKVDGNWFYVNKSGYRDTGWIKQTDGRWYYLDNNGRMITGWFYDKERGNQYYFNPNGAMQVGWLYLGGNWYYFESGGRMLQNEKAYIDDGWYSFSNFGIMY</sequence>
<organism evidence="5 6">
    <name type="scientific">Clostridium aquiflavi</name>
    <dbReference type="NCBI Taxonomy" id="3073603"/>
    <lineage>
        <taxon>Bacteria</taxon>
        <taxon>Bacillati</taxon>
        <taxon>Bacillota</taxon>
        <taxon>Clostridia</taxon>
        <taxon>Eubacteriales</taxon>
        <taxon>Clostridiaceae</taxon>
        <taxon>Clostridium</taxon>
    </lineage>
</organism>
<dbReference type="RefSeq" id="WP_309556836.1">
    <property type="nucleotide sequence ID" value="NZ_JAVJAN010000044.1"/>
</dbReference>
<evidence type="ECO:0000313" key="6">
    <source>
        <dbReference type="Proteomes" id="UP001256646"/>
    </source>
</evidence>
<feature type="domain" description="Cadherin-like beta-sandwich-like" evidence="4">
    <location>
        <begin position="738"/>
        <end position="825"/>
    </location>
</feature>
<dbReference type="Gene3D" id="2.10.270.10">
    <property type="entry name" value="Cholin Binding"/>
    <property type="match status" value="1"/>
</dbReference>
<dbReference type="SUPFAM" id="SSF69360">
    <property type="entry name" value="Cell wall binding repeat"/>
    <property type="match status" value="1"/>
</dbReference>
<feature type="repeat" description="Cell wall-binding" evidence="2">
    <location>
        <begin position="949"/>
        <end position="968"/>
    </location>
</feature>
<evidence type="ECO:0000313" key="5">
    <source>
        <dbReference type="EMBL" id="MDR5588584.1"/>
    </source>
</evidence>
<accession>A0ABU1EJW3</accession>
<evidence type="ECO:0000256" key="2">
    <source>
        <dbReference type="PROSITE-ProRule" id="PRU00591"/>
    </source>
</evidence>
<feature type="region of interest" description="Disordered" evidence="3">
    <location>
        <begin position="830"/>
        <end position="849"/>
    </location>
</feature>
<feature type="compositionally biased region" description="Acidic residues" evidence="3">
    <location>
        <begin position="834"/>
        <end position="847"/>
    </location>
</feature>
<feature type="repeat" description="Cell wall-binding" evidence="2">
    <location>
        <begin position="906"/>
        <end position="926"/>
    </location>
</feature>
<dbReference type="Proteomes" id="UP001256646">
    <property type="component" value="Unassembled WGS sequence"/>
</dbReference>
<dbReference type="InterPro" id="IPR025883">
    <property type="entry name" value="Cadherin-like_domain"/>
</dbReference>
<dbReference type="Pfam" id="PF19127">
    <property type="entry name" value="Choline_bind_3"/>
    <property type="match status" value="1"/>
</dbReference>
<gene>
    <name evidence="5" type="ORF">RGC78_14030</name>
</gene>
<dbReference type="Pfam" id="PF12733">
    <property type="entry name" value="Cadherin-like"/>
    <property type="match status" value="2"/>
</dbReference>
<reference evidence="5 6" key="1">
    <citation type="submission" date="2023-09" db="EMBL/GenBank/DDBJ databases">
        <authorList>
            <person name="Zhai L."/>
        </authorList>
    </citation>
    <scope>NUCLEOTIDE SEQUENCE [LARGE SCALE GENOMIC DNA]</scope>
    <source>
        <strain evidence="5 6">5 N-1</strain>
    </source>
</reference>
<proteinExistence type="predicted"/>
<evidence type="ECO:0000259" key="4">
    <source>
        <dbReference type="Pfam" id="PF12733"/>
    </source>
</evidence>
<keyword evidence="6" id="KW-1185">Reference proteome</keyword>
<dbReference type="EMBL" id="JAVJAN010000044">
    <property type="protein sequence ID" value="MDR5588584.1"/>
    <property type="molecule type" value="Genomic_DNA"/>
</dbReference>
<dbReference type="PROSITE" id="PS51170">
    <property type="entry name" value="CW"/>
    <property type="match status" value="3"/>
</dbReference>
<evidence type="ECO:0000256" key="3">
    <source>
        <dbReference type="SAM" id="MobiDB-lite"/>
    </source>
</evidence>
<feature type="repeat" description="Cell wall-binding" evidence="2">
    <location>
        <begin position="927"/>
        <end position="948"/>
    </location>
</feature>
<dbReference type="InterPro" id="IPR018337">
    <property type="entry name" value="Cell_wall/Cho-bd_repeat"/>
</dbReference>